<gene>
    <name evidence="2" type="ordered locus">Turpa_1528</name>
</gene>
<dbReference type="Proteomes" id="UP000006048">
    <property type="component" value="Chromosome"/>
</dbReference>
<evidence type="ECO:0000313" key="3">
    <source>
        <dbReference type="Proteomes" id="UP000006048"/>
    </source>
</evidence>
<accession>I4B4G9</accession>
<evidence type="ECO:0008006" key="4">
    <source>
        <dbReference type="Google" id="ProtNLM"/>
    </source>
</evidence>
<feature type="compositionally biased region" description="Basic and acidic residues" evidence="1">
    <location>
        <begin position="54"/>
        <end position="64"/>
    </location>
</feature>
<evidence type="ECO:0000256" key="1">
    <source>
        <dbReference type="SAM" id="MobiDB-lite"/>
    </source>
</evidence>
<dbReference type="HOGENOM" id="CLU_444762_0_0_12"/>
<sequence length="608" mass="67548">MATAVFMAVLPLAAQRLKPSDEKGTPEQPAKTKITKPDSPEEFAVPGQQPQGEEAAKPPEMIRAKKLKADGEKEADELPFGAPQIEKRENVFGDKKEKDEIMKRMEYQIGFISEGAGFNNTDLRKLDESTVATIQNTDDKMTLAFSRFYVNLFFPLTDDLYFRVDIFKNGFWGHDQLAGASTNNSSSSTPVGADPFNFGELYMHYIIYKNERNDVSVKIGRQFFEIGGEIYDYFLKDYIDAVTFNYANSTIGGFRIMAFDAFQLGADPTLHANYVRFFSHDNQRVRYFDGDTNVLRAGFVYDSRNLLNWKGPLTGDVLQNKLYAFGARYGAVNRGGSDRSNLGASGNFADNDFNMMFGTRFLFNLPRKRYVIKTFADAAMSTGIDRRLPTAANESQDVDTNGYGLGGGASIELPRVVSTLDLDFNIDGLYASGSKYDQNGNQTSHGFTSFKGSRLGGLIMSKFYGFRPTSYTDSAGIGDFAHDYERKAATTFGHIGVGATLWQKLRFGLDYWLAIDTSSSQLYEQARANGTTSTITSTVLKAQDRLGKLLGQEINFTTDFAVNKFWTLYFKAGIFLPGSFYSTPGIVTDTPYGTDNAMGVQLGSKLIF</sequence>
<protein>
    <recommendedName>
        <fullName evidence="4">Alginate export domain-containing protein</fullName>
    </recommendedName>
</protein>
<dbReference type="EMBL" id="CP002959">
    <property type="protein sequence ID" value="AFM12176.1"/>
    <property type="molecule type" value="Genomic_DNA"/>
</dbReference>
<proteinExistence type="predicted"/>
<dbReference type="KEGG" id="tpx:Turpa_1528"/>
<name>I4B4G9_TURPD</name>
<dbReference type="STRING" id="869212.Turpa_1528"/>
<reference evidence="2 3" key="1">
    <citation type="submission" date="2012-06" db="EMBL/GenBank/DDBJ databases">
        <title>The complete chromosome of genome of Turneriella parva DSM 21527.</title>
        <authorList>
            <consortium name="US DOE Joint Genome Institute (JGI-PGF)"/>
            <person name="Lucas S."/>
            <person name="Han J."/>
            <person name="Lapidus A."/>
            <person name="Bruce D."/>
            <person name="Goodwin L."/>
            <person name="Pitluck S."/>
            <person name="Peters L."/>
            <person name="Kyrpides N."/>
            <person name="Mavromatis K."/>
            <person name="Ivanova N."/>
            <person name="Mikhailova N."/>
            <person name="Chertkov O."/>
            <person name="Detter J.C."/>
            <person name="Tapia R."/>
            <person name="Han C."/>
            <person name="Land M."/>
            <person name="Hauser L."/>
            <person name="Markowitz V."/>
            <person name="Cheng J.-F."/>
            <person name="Hugenholtz P."/>
            <person name="Woyke T."/>
            <person name="Wu D."/>
            <person name="Gronow S."/>
            <person name="Wellnitz S."/>
            <person name="Brambilla E."/>
            <person name="Klenk H.-P."/>
            <person name="Eisen J.A."/>
        </authorList>
    </citation>
    <scope>NUCLEOTIDE SEQUENCE [LARGE SCALE GENOMIC DNA]</scope>
    <source>
        <strain evidence="3">ATCC BAA-1111 / DSM 21527 / NCTC 11395 / H</strain>
    </source>
</reference>
<feature type="region of interest" description="Disordered" evidence="1">
    <location>
        <begin position="13"/>
        <end position="64"/>
    </location>
</feature>
<dbReference type="AlphaFoldDB" id="I4B4G9"/>
<organism evidence="2 3">
    <name type="scientific">Turneriella parva (strain ATCC BAA-1111 / DSM 21527 / NCTC 11395 / H)</name>
    <name type="common">Leptospira parva</name>
    <dbReference type="NCBI Taxonomy" id="869212"/>
    <lineage>
        <taxon>Bacteria</taxon>
        <taxon>Pseudomonadati</taxon>
        <taxon>Spirochaetota</taxon>
        <taxon>Spirochaetia</taxon>
        <taxon>Leptospirales</taxon>
        <taxon>Leptospiraceae</taxon>
        <taxon>Turneriella</taxon>
    </lineage>
</organism>
<evidence type="ECO:0000313" key="2">
    <source>
        <dbReference type="EMBL" id="AFM12176.1"/>
    </source>
</evidence>
<keyword evidence="3" id="KW-1185">Reference proteome</keyword>